<dbReference type="PROSITE" id="PS00211">
    <property type="entry name" value="ABC_TRANSPORTER_1"/>
    <property type="match status" value="1"/>
</dbReference>
<dbReference type="CDD" id="cd18580">
    <property type="entry name" value="ABC_6TM_ABCC_D2"/>
    <property type="match status" value="1"/>
</dbReference>
<proteinExistence type="inferred from homology"/>
<dbReference type="SUPFAM" id="SSF52540">
    <property type="entry name" value="P-loop containing nucleoside triphosphate hydrolases"/>
    <property type="match status" value="2"/>
</dbReference>
<keyword evidence="6" id="KW-0547">Nucleotide-binding</keyword>
<comment type="caution">
    <text evidence="13">The sequence shown here is derived from an EMBL/GenBank/DDBJ whole genome shotgun (WGS) entry which is preliminary data.</text>
</comment>
<dbReference type="InterPro" id="IPR050173">
    <property type="entry name" value="ABC_transporter_C-like"/>
</dbReference>
<dbReference type="CDD" id="cd03250">
    <property type="entry name" value="ABCC_MRP_domain1"/>
    <property type="match status" value="1"/>
</dbReference>
<dbReference type="InterPro" id="IPR044726">
    <property type="entry name" value="ABCC_6TM_D2"/>
</dbReference>
<evidence type="ECO:0000256" key="2">
    <source>
        <dbReference type="ARBA" id="ARBA00009726"/>
    </source>
</evidence>
<evidence type="ECO:0000259" key="12">
    <source>
        <dbReference type="PROSITE" id="PS50929"/>
    </source>
</evidence>
<gene>
    <name evidence="13" type="ORF">Ae201684_010497</name>
</gene>
<evidence type="ECO:0000313" key="14">
    <source>
        <dbReference type="Proteomes" id="UP000481153"/>
    </source>
</evidence>
<feature type="transmembrane region" description="Helical" evidence="10">
    <location>
        <begin position="235"/>
        <end position="255"/>
    </location>
</feature>
<reference evidence="13 14" key="1">
    <citation type="submission" date="2019-07" db="EMBL/GenBank/DDBJ databases">
        <title>Genomics analysis of Aphanomyces spp. identifies a new class of oomycete effector associated with host adaptation.</title>
        <authorList>
            <person name="Gaulin E."/>
        </authorList>
    </citation>
    <scope>NUCLEOTIDE SEQUENCE [LARGE SCALE GENOMIC DNA]</scope>
    <source>
        <strain evidence="13 14">ATCC 201684</strain>
    </source>
</reference>
<name>A0A6G0WXX5_9STRA</name>
<feature type="transmembrane region" description="Helical" evidence="10">
    <location>
        <begin position="960"/>
        <end position="977"/>
    </location>
</feature>
<dbReference type="GO" id="GO:0005524">
    <property type="term" value="F:ATP binding"/>
    <property type="evidence" value="ECO:0007669"/>
    <property type="project" value="UniProtKB-KW"/>
</dbReference>
<dbReference type="InterPro" id="IPR011527">
    <property type="entry name" value="ABC1_TM_dom"/>
</dbReference>
<keyword evidence="4 10" id="KW-0812">Transmembrane</keyword>
<dbReference type="InterPro" id="IPR003593">
    <property type="entry name" value="AAA+_ATPase"/>
</dbReference>
<sequence>MLADSKKYSTFEAIPHGPHPLDVASAWSKFAFGWAEPLIALGNQRQLSPDDMWPLQGPNKVTPLTTRFAAAYRVHNQGILKTFFSIYLWQFLWLGLLQLFIAICSLYGPGFVLGQVIAALESPTFDSIYVLQLVGSLLAISVAIAFAKAHVAFLNDIVGIQFSACLRSMLFEKSLKLSAKSKKEKTAGDIANLFSVDVINIMDFALNAHQMWIVPLQVLIVLYLLYQFVGWASFVGLAIVGSIIAINARAAVLLGRTEEELFERKDHRMKLLNELFGAIQIVKINAWEEKFATRVQALRDSEVQSIKVFYEYVVVLMTLMSSAPVLVALAVFATFTLLMHQVLTVTVVFATIALFKSLQDAMANLPFSIMSLVQSLISAKRINEVLIMDEFDPANVQTPADASIVPAYGKDKVVVSIEDGSFGWDADNLLFRNINLKVHQGELVVIHGAVGQGKSSLCSILLGEMVKTNGSVFVGGQVAYFSQQPWIQNTTIRENILFGKPYDRTKYDKVIDACALAKDMASFPAGDRTEIGAKGLNLSGGQKARVSLARACYSDADVFILDSPLSAVDAIVSSEIFRKCFQGLLHHKTVLLVTHNPEIIASPEVAKAYLIQDGQITESTRSPTTLSPVAEEKSPLVSPLRQRRPYWEASYTEAPVVVRKHDSLLTPTASTPYNFKPVEMLFTPRGKDVNESHGRLVKEEVRAVGRVSKAVVFKYLECIGGWPAITVLLLVTVGMQAFKITSDLWLTKWSNDTNHMDPAVFVASVNYNMSVYGSLALGCCVFTAIGCACVFIFSVRGANKLFSAMLASLLEAPMRFFDTNPIGRLLNRFGDDVTSCDLNIPFGVMNMLFEASSALLTIGTTLVLTQWLGIFILPLMYIYIRIGAYFLEPLREVNRIQKTTRSPLISLVSEGIDGSTTIRAFGDKQRRRFQRFHDQELEVFCATRFANSSINQWFSLRIELLSDSIVAVLLLAVVVLHDTLSPGLVGLLITYGLTIPSNLAFLVNIWSRLETSMISPERILEYINVEHEGHRDGSPQQQWPTVGRVVFDNVSFRYKPNDPLVLKNVSFDVQGGEKIGIVGRTGAGKSSLMMALFRINEVASGRIQIDGMDTATIGLKTLRNSLAIIPQNPVLFKGTLRNYLDPFDEYSDEQLWSALRKVKLMDRLSTVEEKLLGPVEENGDNFSVGERQMLCMARALLRQAKIVVLDEATAAIDHATDQLLQAVIRDEFASSTVLTIAHRLDTVLDNDRVMVFDHGELVQCDKPSILVAQGSGIFFELVSEGGYMDKMTNPTTL</sequence>
<dbReference type="VEuPathDB" id="FungiDB:AeMF1_017219"/>
<dbReference type="SUPFAM" id="SSF90123">
    <property type="entry name" value="ABC transporter transmembrane region"/>
    <property type="match status" value="2"/>
</dbReference>
<evidence type="ECO:0000256" key="4">
    <source>
        <dbReference type="ARBA" id="ARBA00022692"/>
    </source>
</evidence>
<evidence type="ECO:0000259" key="11">
    <source>
        <dbReference type="PROSITE" id="PS50893"/>
    </source>
</evidence>
<comment type="similarity">
    <text evidence="2">Belongs to the ABC transporter superfamily. ABCC family. Conjugate transporter (TC 3.A.1.208) subfamily.</text>
</comment>
<keyword evidence="5" id="KW-0677">Repeat</keyword>
<dbReference type="InterPro" id="IPR036640">
    <property type="entry name" value="ABC1_TM_sf"/>
</dbReference>
<evidence type="ECO:0000256" key="8">
    <source>
        <dbReference type="ARBA" id="ARBA00022989"/>
    </source>
</evidence>
<dbReference type="InterPro" id="IPR044746">
    <property type="entry name" value="ABCC_6TM_D1"/>
</dbReference>
<organism evidence="13 14">
    <name type="scientific">Aphanomyces euteiches</name>
    <dbReference type="NCBI Taxonomy" id="100861"/>
    <lineage>
        <taxon>Eukaryota</taxon>
        <taxon>Sar</taxon>
        <taxon>Stramenopiles</taxon>
        <taxon>Oomycota</taxon>
        <taxon>Saprolegniomycetes</taxon>
        <taxon>Saprolegniales</taxon>
        <taxon>Verrucalvaceae</taxon>
        <taxon>Aphanomyces</taxon>
    </lineage>
</organism>
<dbReference type="InterPro" id="IPR027417">
    <property type="entry name" value="P-loop_NTPase"/>
</dbReference>
<dbReference type="CDD" id="cd18579">
    <property type="entry name" value="ABC_6TM_ABCC_D1"/>
    <property type="match status" value="1"/>
</dbReference>
<evidence type="ECO:0000313" key="13">
    <source>
        <dbReference type="EMBL" id="KAF0732388.1"/>
    </source>
</evidence>
<dbReference type="SMART" id="SM00382">
    <property type="entry name" value="AAA"/>
    <property type="match status" value="2"/>
</dbReference>
<dbReference type="Gene3D" id="1.20.1560.10">
    <property type="entry name" value="ABC transporter type 1, transmembrane domain"/>
    <property type="match status" value="2"/>
</dbReference>
<dbReference type="Proteomes" id="UP000481153">
    <property type="component" value="Unassembled WGS sequence"/>
</dbReference>
<keyword evidence="7" id="KW-0067">ATP-binding</keyword>
<dbReference type="PROSITE" id="PS50893">
    <property type="entry name" value="ABC_TRANSPORTER_2"/>
    <property type="match status" value="2"/>
</dbReference>
<feature type="domain" description="ABC transmembrane type-1" evidence="12">
    <location>
        <begin position="727"/>
        <end position="1011"/>
    </location>
</feature>
<feature type="transmembrane region" description="Helical" evidence="10">
    <location>
        <begin position="86"/>
        <end position="108"/>
    </location>
</feature>
<feature type="transmembrane region" description="Helical" evidence="10">
    <location>
        <begin position="338"/>
        <end position="355"/>
    </location>
</feature>
<dbReference type="FunFam" id="1.20.1560.10:FF:000063">
    <property type="entry name" value="Multidrug resistance protein ABC transporter"/>
    <property type="match status" value="1"/>
</dbReference>
<evidence type="ECO:0000256" key="6">
    <source>
        <dbReference type="ARBA" id="ARBA00022741"/>
    </source>
</evidence>
<feature type="transmembrane region" description="Helical" evidence="10">
    <location>
        <begin position="983"/>
        <end position="1006"/>
    </location>
</feature>
<evidence type="ECO:0000256" key="7">
    <source>
        <dbReference type="ARBA" id="ARBA00022840"/>
    </source>
</evidence>
<dbReference type="GO" id="GO:0016887">
    <property type="term" value="F:ATP hydrolysis activity"/>
    <property type="evidence" value="ECO:0007669"/>
    <property type="project" value="InterPro"/>
</dbReference>
<dbReference type="FunFam" id="3.40.50.300:FF:000610">
    <property type="entry name" value="Multidrug resistance-associated ABC transporter"/>
    <property type="match status" value="1"/>
</dbReference>
<keyword evidence="3" id="KW-0813">Transport</keyword>
<dbReference type="Pfam" id="PF00005">
    <property type="entry name" value="ABC_tran"/>
    <property type="match status" value="2"/>
</dbReference>
<dbReference type="GO" id="GO:0005774">
    <property type="term" value="C:vacuolar membrane"/>
    <property type="evidence" value="ECO:0007669"/>
    <property type="project" value="UniProtKB-SubCell"/>
</dbReference>
<dbReference type="Gene3D" id="3.40.50.300">
    <property type="entry name" value="P-loop containing nucleotide triphosphate hydrolases"/>
    <property type="match status" value="2"/>
</dbReference>
<evidence type="ECO:0000256" key="9">
    <source>
        <dbReference type="ARBA" id="ARBA00023136"/>
    </source>
</evidence>
<dbReference type="PROSITE" id="PS50929">
    <property type="entry name" value="ABC_TM1F"/>
    <property type="match status" value="2"/>
</dbReference>
<feature type="domain" description="ABC transporter" evidence="11">
    <location>
        <begin position="415"/>
        <end position="638"/>
    </location>
</feature>
<feature type="transmembrane region" description="Helical" evidence="10">
    <location>
        <begin position="128"/>
        <end position="147"/>
    </location>
</feature>
<feature type="domain" description="ABC transporter" evidence="11">
    <location>
        <begin position="1045"/>
        <end position="1279"/>
    </location>
</feature>
<dbReference type="Pfam" id="PF00664">
    <property type="entry name" value="ABC_membrane"/>
    <property type="match status" value="2"/>
</dbReference>
<comment type="subcellular location">
    <subcellularLocation>
        <location evidence="1">Vacuole membrane</location>
        <topology evidence="1">Multi-pass membrane protein</topology>
    </subcellularLocation>
</comment>
<evidence type="ECO:0000256" key="3">
    <source>
        <dbReference type="ARBA" id="ARBA00022448"/>
    </source>
</evidence>
<dbReference type="CDD" id="cd03244">
    <property type="entry name" value="ABCC_MRP_domain2"/>
    <property type="match status" value="1"/>
</dbReference>
<evidence type="ECO:0000256" key="10">
    <source>
        <dbReference type="SAM" id="Phobius"/>
    </source>
</evidence>
<dbReference type="FunFam" id="3.40.50.300:FF:000997">
    <property type="entry name" value="Multidrug resistance-associated protein 1"/>
    <property type="match status" value="1"/>
</dbReference>
<accession>A0A6G0WXX5</accession>
<feature type="domain" description="ABC transmembrane type-1" evidence="12">
    <location>
        <begin position="92"/>
        <end position="374"/>
    </location>
</feature>
<keyword evidence="9 10" id="KW-0472">Membrane</keyword>
<dbReference type="InterPro" id="IPR017871">
    <property type="entry name" value="ABC_transporter-like_CS"/>
</dbReference>
<dbReference type="PANTHER" id="PTHR24223">
    <property type="entry name" value="ATP-BINDING CASSETTE SUB-FAMILY C"/>
    <property type="match status" value="1"/>
</dbReference>
<feature type="transmembrane region" description="Helical" evidence="10">
    <location>
        <begin position="715"/>
        <end position="738"/>
    </location>
</feature>
<feature type="transmembrane region" description="Helical" evidence="10">
    <location>
        <begin position="309"/>
        <end position="332"/>
    </location>
</feature>
<feature type="transmembrane region" description="Helical" evidence="10">
    <location>
        <begin position="854"/>
        <end position="880"/>
    </location>
</feature>
<dbReference type="GO" id="GO:0140359">
    <property type="term" value="F:ABC-type transporter activity"/>
    <property type="evidence" value="ECO:0007669"/>
    <property type="project" value="InterPro"/>
</dbReference>
<feature type="transmembrane region" description="Helical" evidence="10">
    <location>
        <begin position="771"/>
        <end position="794"/>
    </location>
</feature>
<protein>
    <submittedName>
        <fullName evidence="13">Uncharacterized protein</fullName>
    </submittedName>
</protein>
<evidence type="ECO:0000256" key="5">
    <source>
        <dbReference type="ARBA" id="ARBA00022737"/>
    </source>
</evidence>
<keyword evidence="8 10" id="KW-1133">Transmembrane helix</keyword>
<dbReference type="PANTHER" id="PTHR24223:SF443">
    <property type="entry name" value="MULTIDRUG-RESISTANCE LIKE PROTEIN 1, ISOFORM I"/>
    <property type="match status" value="1"/>
</dbReference>
<dbReference type="InterPro" id="IPR003439">
    <property type="entry name" value="ABC_transporter-like_ATP-bd"/>
</dbReference>
<keyword evidence="14" id="KW-1185">Reference proteome</keyword>
<dbReference type="EMBL" id="VJMJ01000134">
    <property type="protein sequence ID" value="KAF0732388.1"/>
    <property type="molecule type" value="Genomic_DNA"/>
</dbReference>
<evidence type="ECO:0000256" key="1">
    <source>
        <dbReference type="ARBA" id="ARBA00004128"/>
    </source>
</evidence>